<dbReference type="GO" id="GO:0097367">
    <property type="term" value="F:carbohydrate derivative binding"/>
    <property type="evidence" value="ECO:0007669"/>
    <property type="project" value="InterPro"/>
</dbReference>
<dbReference type="Pfam" id="PF01380">
    <property type="entry name" value="SIS"/>
    <property type="match status" value="2"/>
</dbReference>
<dbReference type="InterPro" id="IPR017932">
    <property type="entry name" value="GATase_2_dom"/>
</dbReference>
<organism evidence="8 9">
    <name type="scientific">Bagarius yarrelli</name>
    <name type="common">Goonch</name>
    <name type="synonym">Bagrus yarrelli</name>
    <dbReference type="NCBI Taxonomy" id="175774"/>
    <lineage>
        <taxon>Eukaryota</taxon>
        <taxon>Metazoa</taxon>
        <taxon>Chordata</taxon>
        <taxon>Craniata</taxon>
        <taxon>Vertebrata</taxon>
        <taxon>Euteleostomi</taxon>
        <taxon>Actinopterygii</taxon>
        <taxon>Neopterygii</taxon>
        <taxon>Teleostei</taxon>
        <taxon>Ostariophysi</taxon>
        <taxon>Siluriformes</taxon>
        <taxon>Sisoridae</taxon>
        <taxon>Sisorinae</taxon>
        <taxon>Bagarius</taxon>
    </lineage>
</organism>
<dbReference type="GO" id="GO:0004360">
    <property type="term" value="F:glutamine-fructose-6-phosphate transaminase (isomerizing) activity"/>
    <property type="evidence" value="ECO:0007669"/>
    <property type="project" value="UniProtKB-EC"/>
</dbReference>
<evidence type="ECO:0000256" key="2">
    <source>
        <dbReference type="ARBA" id="ARBA00012916"/>
    </source>
</evidence>
<feature type="domain" description="SIS" evidence="7">
    <location>
        <begin position="375"/>
        <end position="516"/>
    </location>
</feature>
<dbReference type="GO" id="GO:0006002">
    <property type="term" value="P:fructose 6-phosphate metabolic process"/>
    <property type="evidence" value="ECO:0007669"/>
    <property type="project" value="TreeGrafter"/>
</dbReference>
<dbReference type="FunFam" id="3.40.50.10490:FF:000126">
    <property type="entry name" value="Glutamine--fructose-6-phosphate aminotransferase [isomerizing] 1"/>
    <property type="match status" value="1"/>
</dbReference>
<feature type="domain" description="Glutamine amidotransferase type-2" evidence="6">
    <location>
        <begin position="1"/>
        <end position="153"/>
    </location>
</feature>
<dbReference type="PROSITE" id="PS51278">
    <property type="entry name" value="GATASE_TYPE_2"/>
    <property type="match status" value="1"/>
</dbReference>
<dbReference type="PROSITE" id="PS51464">
    <property type="entry name" value="SIS"/>
    <property type="match status" value="2"/>
</dbReference>
<dbReference type="EC" id="2.6.1.16" evidence="2"/>
<keyword evidence="4" id="KW-0677">Repeat</keyword>
<dbReference type="CDD" id="cd05009">
    <property type="entry name" value="SIS_GlmS_GlmD_2"/>
    <property type="match status" value="1"/>
</dbReference>
<dbReference type="FunFam" id="3.40.50.10490:FF:000094">
    <property type="match status" value="1"/>
</dbReference>
<dbReference type="InterPro" id="IPR046348">
    <property type="entry name" value="SIS_dom_sf"/>
</dbReference>
<feature type="domain" description="SIS" evidence="7">
    <location>
        <begin position="225"/>
        <end position="372"/>
    </location>
</feature>
<dbReference type="PANTHER" id="PTHR10937:SF10">
    <property type="entry name" value="GLUTAMINE--FRUCTOSE-6-PHOSPHATE AMINOTRANSFERASE [ISOMERIZING] 2"/>
    <property type="match status" value="1"/>
</dbReference>
<keyword evidence="5" id="KW-0315">Glutamine amidotransferase</keyword>
<proteinExistence type="predicted"/>
<dbReference type="Gene3D" id="3.60.20.10">
    <property type="entry name" value="Glutamine Phosphoribosylpyrophosphate, subunit 1, domain 1"/>
    <property type="match status" value="1"/>
</dbReference>
<protein>
    <recommendedName>
        <fullName evidence="2">glutamine--fructose-6-phosphate transaminase (isomerizing)</fullName>
        <ecNumber evidence="2">2.6.1.16</ecNumber>
    </recommendedName>
</protein>
<evidence type="ECO:0000256" key="4">
    <source>
        <dbReference type="ARBA" id="ARBA00022737"/>
    </source>
</evidence>
<gene>
    <name evidence="8" type="ORF">Baya_4070</name>
</gene>
<evidence type="ECO:0000256" key="3">
    <source>
        <dbReference type="ARBA" id="ARBA00022679"/>
    </source>
</evidence>
<evidence type="ECO:0000256" key="5">
    <source>
        <dbReference type="ARBA" id="ARBA00022962"/>
    </source>
</evidence>
<dbReference type="EMBL" id="VCAZ01000025">
    <property type="protein sequence ID" value="TSL04390.1"/>
    <property type="molecule type" value="Genomic_DNA"/>
</dbReference>
<dbReference type="GO" id="GO:0006047">
    <property type="term" value="P:UDP-N-acetylglucosamine metabolic process"/>
    <property type="evidence" value="ECO:0007669"/>
    <property type="project" value="TreeGrafter"/>
</dbReference>
<evidence type="ECO:0000259" key="7">
    <source>
        <dbReference type="PROSITE" id="PS51464"/>
    </source>
</evidence>
<evidence type="ECO:0000313" key="8">
    <source>
        <dbReference type="EMBL" id="TSL04390.1"/>
    </source>
</evidence>
<dbReference type="InterPro" id="IPR029055">
    <property type="entry name" value="Ntn_hydrolases_N"/>
</dbReference>
<accession>A0A556TXD0</accession>
<dbReference type="OrthoDB" id="15235at2759"/>
<keyword evidence="9" id="KW-1185">Reference proteome</keyword>
<dbReference type="CDD" id="cd05008">
    <property type="entry name" value="SIS_GlmS_GlmD_1"/>
    <property type="match status" value="1"/>
</dbReference>
<dbReference type="GO" id="GO:0006487">
    <property type="term" value="P:protein N-linked glycosylation"/>
    <property type="evidence" value="ECO:0007669"/>
    <property type="project" value="TreeGrafter"/>
</dbReference>
<dbReference type="InterPro" id="IPR035490">
    <property type="entry name" value="GlmS/FrlB_SIS"/>
</dbReference>
<reference evidence="8 9" key="1">
    <citation type="journal article" date="2019" name="Genome Biol. Evol.">
        <title>Whole-Genome Sequencing of the Giant Devil Catfish, Bagarius yarrelli.</title>
        <authorList>
            <person name="Jiang W."/>
            <person name="Lv Y."/>
            <person name="Cheng L."/>
            <person name="Yang K."/>
            <person name="Chao B."/>
            <person name="Wang X."/>
            <person name="Li Y."/>
            <person name="Pan X."/>
            <person name="You X."/>
            <person name="Zhang Y."/>
            <person name="Yang J."/>
            <person name="Li J."/>
            <person name="Zhang X."/>
            <person name="Liu S."/>
            <person name="Sun C."/>
            <person name="Yang J."/>
            <person name="Shi Q."/>
        </authorList>
    </citation>
    <scope>NUCLEOTIDE SEQUENCE [LARGE SCALE GENOMIC DNA]</scope>
    <source>
        <strain evidence="8">JWS20170419001</strain>
        <tissue evidence="8">Muscle</tissue>
    </source>
</reference>
<dbReference type="InterPro" id="IPR001347">
    <property type="entry name" value="SIS_dom"/>
</dbReference>
<dbReference type="SUPFAM" id="SSF56235">
    <property type="entry name" value="N-terminal nucleophile aminohydrolases (Ntn hydrolases)"/>
    <property type="match status" value="1"/>
</dbReference>
<dbReference type="Proteomes" id="UP000319801">
    <property type="component" value="Unassembled WGS sequence"/>
</dbReference>
<dbReference type="AlphaFoldDB" id="A0A556TXD0"/>
<dbReference type="SUPFAM" id="SSF53697">
    <property type="entry name" value="SIS domain"/>
    <property type="match status" value="1"/>
</dbReference>
<name>A0A556TXD0_BAGYA</name>
<comment type="caution">
    <text evidence="8">The sequence shown here is derived from an EMBL/GenBank/DDBJ whole genome shotgun (WGS) entry which is preliminary data.</text>
</comment>
<evidence type="ECO:0000259" key="6">
    <source>
        <dbReference type="PROSITE" id="PS51278"/>
    </source>
</evidence>
<keyword evidence="8" id="KW-0032">Aminotransferase</keyword>
<dbReference type="Gene3D" id="3.40.50.10490">
    <property type="entry name" value="Glucose-6-phosphate isomerase like protein, domain 1"/>
    <property type="match status" value="3"/>
</dbReference>
<dbReference type="PANTHER" id="PTHR10937">
    <property type="entry name" value="GLUCOSAMINE--FRUCTOSE-6-PHOSPHATE AMINOTRANSFERASE, ISOMERIZING"/>
    <property type="match status" value="1"/>
</dbReference>
<dbReference type="InterPro" id="IPR035466">
    <property type="entry name" value="GlmS/AgaS_SIS"/>
</dbReference>
<evidence type="ECO:0000256" key="1">
    <source>
        <dbReference type="ARBA" id="ARBA00001031"/>
    </source>
</evidence>
<comment type="catalytic activity">
    <reaction evidence="1">
        <text>D-fructose 6-phosphate + L-glutamine = D-glucosamine 6-phosphate + L-glutamate</text>
        <dbReference type="Rhea" id="RHEA:13237"/>
        <dbReference type="ChEBI" id="CHEBI:29985"/>
        <dbReference type="ChEBI" id="CHEBI:58359"/>
        <dbReference type="ChEBI" id="CHEBI:58725"/>
        <dbReference type="ChEBI" id="CHEBI:61527"/>
        <dbReference type="EC" id="2.6.1.16"/>
    </reaction>
</comment>
<sequence length="526" mass="59190">MSKGYEFESETDTEVIPKLIKYLYDNRESDSMSFSTLVERVIQQLEGAFALVFKSLHFPGEAVVTRRGSPLLIGIRSQYKLSTEEIPIQYNGETINVQNKNYINRVDTSNALHSVSDRMAVEIYFASDASAIIEHTNKVIYLEDDDIAAVAEGKLSLHRMNRSAGEDPVRVIQTLQMELQQIMKGNFKAFMQKEIFEQPESIFNTMRGRICFDTSTVVLGGLKDHLKEIKRCRRLIIIGCGTSFHAGVATRQILEELTELPVMVELASDFLDRTTPVYRDDVCFFISQSGVTNTVGSSISRETDCGVHINAGPEIGVASTKAYTSQFVSLVMFGLMMSEDRLSLQKRRQEIIDGLRKLPEMIKEVLALDDQIKSIADELYQQRSLLVMGRGYNYATCLEGALKIKEITYMHSEGILAGELKHGPLALIDHHMPVIMVIMRDACYTKCHNALQQVTARQGRPIILCCKDDTESRNMAYKSIELPHTVDCLQGILCVIPMQLMSFHLAVLRGYDVDCPRNLAKSVTVE</sequence>
<evidence type="ECO:0000313" key="9">
    <source>
        <dbReference type="Proteomes" id="UP000319801"/>
    </source>
</evidence>
<keyword evidence="3 8" id="KW-0808">Transferase</keyword>